<proteinExistence type="predicted"/>
<gene>
    <name evidence="2" type="ORF">ACFSFX_12800</name>
</gene>
<comment type="caution">
    <text evidence="2">The sequence shown here is derived from an EMBL/GenBank/DDBJ whole genome shotgun (WGS) entry which is preliminary data.</text>
</comment>
<organism evidence="2 3">
    <name type="scientific">Arthrobacter flavus</name>
    <dbReference type="NCBI Taxonomy" id="95172"/>
    <lineage>
        <taxon>Bacteria</taxon>
        <taxon>Bacillati</taxon>
        <taxon>Actinomycetota</taxon>
        <taxon>Actinomycetes</taxon>
        <taxon>Micrococcales</taxon>
        <taxon>Micrococcaceae</taxon>
        <taxon>Arthrobacter</taxon>
    </lineage>
</organism>
<dbReference type="RefSeq" id="WP_343879543.1">
    <property type="nucleotide sequence ID" value="NZ_BAAAIJ010000036.1"/>
</dbReference>
<dbReference type="Proteomes" id="UP001597307">
    <property type="component" value="Unassembled WGS sequence"/>
</dbReference>
<name>A0ABW4QA03_9MICC</name>
<keyword evidence="1" id="KW-0812">Transmembrane</keyword>
<accession>A0ABW4QA03</accession>
<feature type="transmembrane region" description="Helical" evidence="1">
    <location>
        <begin position="16"/>
        <end position="33"/>
    </location>
</feature>
<evidence type="ECO:0008006" key="4">
    <source>
        <dbReference type="Google" id="ProtNLM"/>
    </source>
</evidence>
<feature type="transmembrane region" description="Helical" evidence="1">
    <location>
        <begin position="39"/>
        <end position="58"/>
    </location>
</feature>
<reference evidence="3" key="1">
    <citation type="journal article" date="2019" name="Int. J. Syst. Evol. Microbiol.">
        <title>The Global Catalogue of Microorganisms (GCM) 10K type strain sequencing project: providing services to taxonomists for standard genome sequencing and annotation.</title>
        <authorList>
            <consortium name="The Broad Institute Genomics Platform"/>
            <consortium name="The Broad Institute Genome Sequencing Center for Infectious Disease"/>
            <person name="Wu L."/>
            <person name="Ma J."/>
        </authorList>
    </citation>
    <scope>NUCLEOTIDE SEQUENCE [LARGE SCALE GENOMIC DNA]</scope>
    <source>
        <strain evidence="3">JCM 11496</strain>
    </source>
</reference>
<protein>
    <recommendedName>
        <fullName evidence="4">Secreted protein</fullName>
    </recommendedName>
</protein>
<keyword evidence="1" id="KW-0472">Membrane</keyword>
<evidence type="ECO:0000256" key="1">
    <source>
        <dbReference type="SAM" id="Phobius"/>
    </source>
</evidence>
<keyword evidence="1" id="KW-1133">Transmembrane helix</keyword>
<evidence type="ECO:0000313" key="2">
    <source>
        <dbReference type="EMBL" id="MFD1847471.1"/>
    </source>
</evidence>
<keyword evidence="3" id="KW-1185">Reference proteome</keyword>
<dbReference type="EMBL" id="JBHUGA010000052">
    <property type="protein sequence ID" value="MFD1847471.1"/>
    <property type="molecule type" value="Genomic_DNA"/>
</dbReference>
<evidence type="ECO:0000313" key="3">
    <source>
        <dbReference type="Proteomes" id="UP001597307"/>
    </source>
</evidence>
<sequence>METEAEPGYLGMSKTWFYRALIAGLIFGGIFAAVAQQWWLMPIAVVVAVALSSGWAALQRRRESAE</sequence>